<feature type="domain" description="Peptidase M48" evidence="12">
    <location>
        <begin position="78"/>
        <end position="297"/>
    </location>
</feature>
<keyword evidence="9 11" id="KW-0482">Metalloprotease</keyword>
<feature type="transmembrane region" description="Helical" evidence="11">
    <location>
        <begin position="155"/>
        <end position="176"/>
    </location>
</feature>
<dbReference type="HAMAP" id="MF_00188">
    <property type="entry name" value="Pept_M48_protease_HtpX"/>
    <property type="match status" value="1"/>
</dbReference>
<feature type="transmembrane region" description="Helical" evidence="11">
    <location>
        <begin position="188"/>
        <end position="213"/>
    </location>
</feature>
<keyword evidence="6 11" id="KW-0378">Hydrolase</keyword>
<keyword evidence="8 11" id="KW-1133">Transmembrane helix</keyword>
<dbReference type="CDD" id="cd07327">
    <property type="entry name" value="M48B_HtpX_like"/>
    <property type="match status" value="1"/>
</dbReference>
<keyword evidence="5 11" id="KW-0479">Metal-binding</keyword>
<evidence type="ECO:0000256" key="7">
    <source>
        <dbReference type="ARBA" id="ARBA00022833"/>
    </source>
</evidence>
<dbReference type="EC" id="3.4.24.-" evidence="11"/>
<evidence type="ECO:0000313" key="13">
    <source>
        <dbReference type="EMBL" id="MYM20714.1"/>
    </source>
</evidence>
<keyword evidence="14" id="KW-1185">Reference proteome</keyword>
<comment type="caution">
    <text evidence="13">The sequence shown here is derived from an EMBL/GenBank/DDBJ whole genome shotgun (WGS) entry which is preliminary data.</text>
</comment>
<name>A0A6N9HB50_9MICO</name>
<gene>
    <name evidence="11 13" type="primary">htpX</name>
    <name evidence="13" type="ORF">GSY69_12280</name>
</gene>
<feature type="binding site" evidence="11">
    <location>
        <position position="145"/>
    </location>
    <ligand>
        <name>Zn(2+)</name>
        <dbReference type="ChEBI" id="CHEBI:29105"/>
        <note>catalytic</note>
    </ligand>
</feature>
<evidence type="ECO:0000256" key="4">
    <source>
        <dbReference type="ARBA" id="ARBA00022692"/>
    </source>
</evidence>
<feature type="transmembrane region" description="Helical" evidence="11">
    <location>
        <begin position="20"/>
        <end position="38"/>
    </location>
</feature>
<dbReference type="PANTHER" id="PTHR43221:SF2">
    <property type="entry name" value="PROTEASE HTPX HOMOLOG"/>
    <property type="match status" value="1"/>
</dbReference>
<dbReference type="GO" id="GO:0006508">
    <property type="term" value="P:proteolysis"/>
    <property type="evidence" value="ECO:0007669"/>
    <property type="project" value="UniProtKB-KW"/>
</dbReference>
<accession>A0A6N9HB50</accession>
<evidence type="ECO:0000256" key="3">
    <source>
        <dbReference type="ARBA" id="ARBA00022670"/>
    </source>
</evidence>
<protein>
    <recommendedName>
        <fullName evidence="11">Protease HtpX homolog</fullName>
        <ecNumber evidence="11">3.4.24.-</ecNumber>
    </recommendedName>
</protein>
<dbReference type="Pfam" id="PF01435">
    <property type="entry name" value="Peptidase_M48"/>
    <property type="match status" value="1"/>
</dbReference>
<proteinExistence type="inferred from homology"/>
<organism evidence="13 14">
    <name type="scientific">Brevibacterium rongguiense</name>
    <dbReference type="NCBI Taxonomy" id="2695267"/>
    <lineage>
        <taxon>Bacteria</taxon>
        <taxon>Bacillati</taxon>
        <taxon>Actinomycetota</taxon>
        <taxon>Actinomycetes</taxon>
        <taxon>Micrococcales</taxon>
        <taxon>Brevibacteriaceae</taxon>
        <taxon>Brevibacterium</taxon>
    </lineage>
</organism>
<feature type="transmembrane region" description="Helical" evidence="11">
    <location>
        <begin position="44"/>
        <end position="62"/>
    </location>
</feature>
<evidence type="ECO:0000256" key="11">
    <source>
        <dbReference type="HAMAP-Rule" id="MF_00188"/>
    </source>
</evidence>
<keyword evidence="3 11" id="KW-0645">Protease</keyword>
<evidence type="ECO:0000259" key="12">
    <source>
        <dbReference type="Pfam" id="PF01435"/>
    </source>
</evidence>
<feature type="binding site" evidence="11">
    <location>
        <position position="221"/>
    </location>
    <ligand>
        <name>Zn(2+)</name>
        <dbReference type="ChEBI" id="CHEBI:29105"/>
        <note>catalytic</note>
    </ligand>
</feature>
<comment type="subcellular location">
    <subcellularLocation>
        <location evidence="11">Cell membrane</location>
        <topology evidence="11">Multi-pass membrane protein</topology>
    </subcellularLocation>
</comment>
<keyword evidence="7 11" id="KW-0862">Zinc</keyword>
<evidence type="ECO:0000256" key="2">
    <source>
        <dbReference type="ARBA" id="ARBA00022475"/>
    </source>
</evidence>
<evidence type="ECO:0000256" key="1">
    <source>
        <dbReference type="ARBA" id="ARBA00009779"/>
    </source>
</evidence>
<evidence type="ECO:0000313" key="14">
    <source>
        <dbReference type="Proteomes" id="UP000469215"/>
    </source>
</evidence>
<dbReference type="InterPro" id="IPR001915">
    <property type="entry name" value="Peptidase_M48"/>
</dbReference>
<sequence>MSAGRFIKDRGLSFRMGTTLFLNGLIYVVLILAIWAVLGRSTSGVIIAVIVSAGVFFFQWYFSDSIAMRSIGAREVTPEQAPELHALVDRLCQLADTTKPRVAYSDSPVPNAFATGRSPEHSVVCVTRGLLNTLEPAEVEAVLAHELSHVAHRDVTVMTVAGVTGVVAGLMMRSALYVRFGGRDNNSAAAGALIQVAFLLVGAIVYALSFLLIRVLSRYRELAADRAGAFLTGAPSTLASALVKISGEMGRVPEKDLRAEAGASHLALVPAVNGTSVRQLFSTHPSLEKRLAQLNDIAQQLSRPM</sequence>
<keyword evidence="2 11" id="KW-1003">Cell membrane</keyword>
<dbReference type="NCBIfam" id="NF002669">
    <property type="entry name" value="PRK02391.1"/>
    <property type="match status" value="1"/>
</dbReference>
<keyword evidence="10 11" id="KW-0472">Membrane</keyword>
<dbReference type="InterPro" id="IPR022919">
    <property type="entry name" value="Pept_M48_protease_HtpX"/>
</dbReference>
<comment type="similarity">
    <text evidence="1 11">Belongs to the peptidase M48B family.</text>
</comment>
<dbReference type="InterPro" id="IPR050083">
    <property type="entry name" value="HtpX_protease"/>
</dbReference>
<dbReference type="Proteomes" id="UP000469215">
    <property type="component" value="Unassembled WGS sequence"/>
</dbReference>
<comment type="cofactor">
    <cofactor evidence="11">
        <name>Zn(2+)</name>
        <dbReference type="ChEBI" id="CHEBI:29105"/>
    </cofactor>
    <text evidence="11">Binds 1 zinc ion per subunit.</text>
</comment>
<feature type="binding site" evidence="11">
    <location>
        <position position="149"/>
    </location>
    <ligand>
        <name>Zn(2+)</name>
        <dbReference type="ChEBI" id="CHEBI:29105"/>
        <note>catalytic</note>
    </ligand>
</feature>
<keyword evidence="4 11" id="KW-0812">Transmembrane</keyword>
<reference evidence="13 14" key="1">
    <citation type="submission" date="2020-01" db="EMBL/GenBank/DDBJ databases">
        <authorList>
            <person name="Deng T."/>
        </authorList>
    </citation>
    <scope>NUCLEOTIDE SEQUENCE [LARGE SCALE GENOMIC DNA]</scope>
    <source>
        <strain evidence="13 14">5221</strain>
    </source>
</reference>
<dbReference type="Gene3D" id="3.30.2010.10">
    <property type="entry name" value="Metalloproteases ('zincins'), catalytic domain"/>
    <property type="match status" value="1"/>
</dbReference>
<evidence type="ECO:0000256" key="8">
    <source>
        <dbReference type="ARBA" id="ARBA00022989"/>
    </source>
</evidence>
<dbReference type="GO" id="GO:0005886">
    <property type="term" value="C:plasma membrane"/>
    <property type="evidence" value="ECO:0007669"/>
    <property type="project" value="UniProtKB-SubCell"/>
</dbReference>
<dbReference type="PANTHER" id="PTHR43221">
    <property type="entry name" value="PROTEASE HTPX"/>
    <property type="match status" value="1"/>
</dbReference>
<dbReference type="GO" id="GO:0004222">
    <property type="term" value="F:metalloendopeptidase activity"/>
    <property type="evidence" value="ECO:0007669"/>
    <property type="project" value="UniProtKB-UniRule"/>
</dbReference>
<evidence type="ECO:0000256" key="6">
    <source>
        <dbReference type="ARBA" id="ARBA00022801"/>
    </source>
</evidence>
<feature type="active site" evidence="11">
    <location>
        <position position="146"/>
    </location>
</feature>
<dbReference type="EMBL" id="WWEQ01000070">
    <property type="protein sequence ID" value="MYM20714.1"/>
    <property type="molecule type" value="Genomic_DNA"/>
</dbReference>
<dbReference type="GO" id="GO:0008270">
    <property type="term" value="F:zinc ion binding"/>
    <property type="evidence" value="ECO:0007669"/>
    <property type="project" value="UniProtKB-UniRule"/>
</dbReference>
<dbReference type="AlphaFoldDB" id="A0A6N9HB50"/>
<dbReference type="RefSeq" id="WP_160954125.1">
    <property type="nucleotide sequence ID" value="NZ_WWEQ01000070.1"/>
</dbReference>
<evidence type="ECO:0000256" key="5">
    <source>
        <dbReference type="ARBA" id="ARBA00022723"/>
    </source>
</evidence>
<evidence type="ECO:0000256" key="10">
    <source>
        <dbReference type="ARBA" id="ARBA00023136"/>
    </source>
</evidence>
<evidence type="ECO:0000256" key="9">
    <source>
        <dbReference type="ARBA" id="ARBA00023049"/>
    </source>
</evidence>